<dbReference type="InterPro" id="IPR001242">
    <property type="entry name" value="Condensation_dom"/>
</dbReference>
<comment type="similarity">
    <text evidence="4">Belongs to the NRP synthetase family.</text>
</comment>
<keyword evidence="2" id="KW-0597">Phosphoprotein</keyword>
<dbReference type="PANTHER" id="PTHR45527">
    <property type="entry name" value="NONRIBOSOMAL PEPTIDE SYNTHETASE"/>
    <property type="match status" value="1"/>
</dbReference>
<dbReference type="InterPro" id="IPR000873">
    <property type="entry name" value="AMP-dep_synth/lig_dom"/>
</dbReference>
<dbReference type="Pfam" id="PF00668">
    <property type="entry name" value="Condensation"/>
    <property type="match status" value="1"/>
</dbReference>
<proteinExistence type="inferred from homology"/>
<dbReference type="Pfam" id="PF00501">
    <property type="entry name" value="AMP-binding"/>
    <property type="match status" value="1"/>
</dbReference>
<accession>A0A2H4P5A9</accession>
<dbReference type="GO" id="GO:0031177">
    <property type="term" value="F:phosphopantetheine binding"/>
    <property type="evidence" value="ECO:0007669"/>
    <property type="project" value="InterPro"/>
</dbReference>
<keyword evidence="3" id="KW-0436">Ligase</keyword>
<evidence type="ECO:0000256" key="1">
    <source>
        <dbReference type="ARBA" id="ARBA00022450"/>
    </source>
</evidence>
<dbReference type="InterPro" id="IPR045851">
    <property type="entry name" value="AMP-bd_C_sf"/>
</dbReference>
<organism evidence="6">
    <name type="scientific">Claviceps gigantea</name>
    <dbReference type="NCBI Taxonomy" id="89175"/>
    <lineage>
        <taxon>Eukaryota</taxon>
        <taxon>Fungi</taxon>
        <taxon>Dikarya</taxon>
        <taxon>Ascomycota</taxon>
        <taxon>Pezizomycotina</taxon>
        <taxon>Sordariomycetes</taxon>
        <taxon>Hypocreomycetidae</taxon>
        <taxon>Hypocreales</taxon>
        <taxon>Clavicipitaceae</taxon>
        <taxon>Claviceps</taxon>
    </lineage>
</organism>
<dbReference type="CDD" id="cd19545">
    <property type="entry name" value="FUM14_C_NRPS-like"/>
    <property type="match status" value="1"/>
</dbReference>
<dbReference type="PROSITE" id="PS50075">
    <property type="entry name" value="CARRIER"/>
    <property type="match status" value="1"/>
</dbReference>
<dbReference type="GO" id="GO:0016874">
    <property type="term" value="F:ligase activity"/>
    <property type="evidence" value="ECO:0007669"/>
    <property type="project" value="UniProtKB-KW"/>
</dbReference>
<dbReference type="SMART" id="SM00823">
    <property type="entry name" value="PKS_PP"/>
    <property type="match status" value="1"/>
</dbReference>
<dbReference type="SUPFAM" id="SSF56801">
    <property type="entry name" value="Acetyl-CoA synthetase-like"/>
    <property type="match status" value="1"/>
</dbReference>
<evidence type="ECO:0000259" key="5">
    <source>
        <dbReference type="PROSITE" id="PS50075"/>
    </source>
</evidence>
<dbReference type="GO" id="GO:0043041">
    <property type="term" value="P:amino acid activation for nonribosomal peptide biosynthetic process"/>
    <property type="evidence" value="ECO:0007669"/>
    <property type="project" value="TreeGrafter"/>
</dbReference>
<dbReference type="InterPro" id="IPR009081">
    <property type="entry name" value="PP-bd_ACP"/>
</dbReference>
<evidence type="ECO:0000313" key="6">
    <source>
        <dbReference type="EMBL" id="ATW01304.1"/>
    </source>
</evidence>
<dbReference type="SUPFAM" id="SSF52777">
    <property type="entry name" value="CoA-dependent acyltransferases"/>
    <property type="match status" value="3"/>
</dbReference>
<dbReference type="InterPro" id="IPR036736">
    <property type="entry name" value="ACP-like_sf"/>
</dbReference>
<dbReference type="GO" id="GO:0005737">
    <property type="term" value="C:cytoplasm"/>
    <property type="evidence" value="ECO:0007669"/>
    <property type="project" value="TreeGrafter"/>
</dbReference>
<evidence type="ECO:0000256" key="4">
    <source>
        <dbReference type="ARBA" id="ARBA00029454"/>
    </source>
</evidence>
<dbReference type="InterPro" id="IPR020806">
    <property type="entry name" value="PKS_PP-bd"/>
</dbReference>
<dbReference type="Pfam" id="PF00550">
    <property type="entry name" value="PP-binding"/>
    <property type="match status" value="1"/>
</dbReference>
<dbReference type="CDD" id="cd05918">
    <property type="entry name" value="A_NRPS_SidN3_like"/>
    <property type="match status" value="1"/>
</dbReference>
<dbReference type="InterPro" id="IPR023213">
    <property type="entry name" value="CAT-like_dom_sf"/>
</dbReference>
<dbReference type="Gene3D" id="3.30.300.30">
    <property type="match status" value="1"/>
</dbReference>
<dbReference type="Gene3D" id="2.30.38.10">
    <property type="entry name" value="Luciferase, Domain 3"/>
    <property type="match status" value="1"/>
</dbReference>
<evidence type="ECO:0000256" key="2">
    <source>
        <dbReference type="ARBA" id="ARBA00022553"/>
    </source>
</evidence>
<keyword evidence="1" id="KW-0596">Phosphopantetheine</keyword>
<evidence type="ECO:0000256" key="3">
    <source>
        <dbReference type="ARBA" id="ARBA00022598"/>
    </source>
</evidence>
<sequence length="1359" mass="149597">MATLKQWKTHLEEYTPCKFPALSEAEPGDSETPSSVTATLSEPHGRLVSFSSDRAVDVETILCVAWAISLRAFTGQDSVSFAVATETPGLRPCRITFTSESSVSAILVACQEESVDKSNLLDIPLANFSQNDGSDLATYFFNTCISCQVQGPPMSCKARAQGAGLDTLAAQLHIFLRCEVENNTVRMILMYRTTVIQKAHAIALVNTVERAMSEIIAGQDSLDDFCLLNAEDSAHMSRRNKKPSDVSCARIEDLIYERCRKTPSASAVCAWDGNFSYAELNELSRSLKYHLKDLGIGPEMFVPILIEKSRWAVVAMLGVVQAGAAFVLLDPTHPRERLASICNKVSARLILSSLHTAELAAGLVDHVVHVGDEAMRSMTADMNAHVGELQDSGVYAASAPHNALYAVFTSGSTGTPKGAVNSRSSFLAAMPVYLESVELGDQSRVFQFASCAFDVCIFDTLMTLMVGGCVCVPSNTDRSSDLANAIQNLGATHLSITPTVARILNPREVSTVRTVVLGGERPTPVDIARWVDNDVRVVQPHGASECVVMSVRCTSRDSGASSSLSNIRSTIYDTGSRCWIVNPRNHQQLQPLGAIGELIVEGPVIGREYLDDAIQTSETFIEAPTWLRELRRQCSYRVYKSGDLVRLAADGSVEFVCRKNTQVKLRGQRIEIGDVEHHLKIACPSAEDCIAELVAAPESSRPPMLVAFISEATEAGANRRNGLMASRNATLDTVLAEPTPGFHSRIPSVLSKLKKALPSYMVPSAILPLRIVPLTGTDKINRKLLRQLAGGLSRQELQRYQPQQDAYRPPRNGTERSLQMLFALVLGLAANQVGADDNFFALGGDSLTAMSMVAMARREKFSLTVQDVFDHPRLSELARLAKLLTPSEDEERDHVPPFALVAGPKQGIVRDAARQCQLPARAIEDVYPCTPLQKGLLAETMRDAAAFVVMIELPLPADFHLDRLRQAWAAVAQANPILRTRMILSSAYGLLQVVTREDMSWITCHDEEHHKQVEVVVGRPLAQLIFHPGHARERAESKARPAKLFLHIHHAIYDGYSLQLMLAQVNRAYCGNTLDTRPVSPFIRYLTTIPDTAMDYWQSLCRGLETPSFPSLPHELYRPFPDAKVTHDVTVSSPRAREYTRNTHVRLAWAMTQAYEQNRFDVCYGTVTSGRNAPVDEIESLMIPTVATIPCRITLNMDNTVREALDRIQAVATRGIPYEQLGLVEIARLGRDAAHACSFQTLLVMQQAVAETEGRHLFDVSDPEAGYRADATYAINLFCEPRKDVFRLNALHDEHIVPTGTMQNMLRSLGNALQAIFENPEGLVGHVMESLGRTNKGDEYNGPIPMRRYQGNIIARVKF</sequence>
<dbReference type="SUPFAM" id="SSF47336">
    <property type="entry name" value="ACP-like"/>
    <property type="match status" value="1"/>
</dbReference>
<dbReference type="Gene3D" id="3.30.559.10">
    <property type="entry name" value="Chloramphenicol acetyltransferase-like domain"/>
    <property type="match status" value="1"/>
</dbReference>
<dbReference type="GO" id="GO:0044550">
    <property type="term" value="P:secondary metabolite biosynthetic process"/>
    <property type="evidence" value="ECO:0007669"/>
    <property type="project" value="TreeGrafter"/>
</dbReference>
<name>A0A2H4P5A9_9HYPO</name>
<dbReference type="FunFam" id="1.10.1200.10:FF:000005">
    <property type="entry name" value="Nonribosomal peptide synthetase 1"/>
    <property type="match status" value="1"/>
</dbReference>
<reference evidence="6" key="1">
    <citation type="submission" date="2017-04" db="EMBL/GenBank/DDBJ databases">
        <title>Claviceps gigantea ergot alkaloid gene cluster.</title>
        <authorList>
            <person name="Panaccione D.G."/>
            <person name="Bragg P.E."/>
        </authorList>
    </citation>
    <scope>NUCLEOTIDE SEQUENCE</scope>
    <source>
        <strain evidence="6">SP1</strain>
    </source>
</reference>
<feature type="domain" description="Carrier" evidence="5">
    <location>
        <begin position="809"/>
        <end position="885"/>
    </location>
</feature>
<dbReference type="Gene3D" id="3.30.559.30">
    <property type="entry name" value="Nonribosomal peptide synthetase, condensation domain"/>
    <property type="match status" value="2"/>
</dbReference>
<dbReference type="PANTHER" id="PTHR45527:SF3">
    <property type="entry name" value="SIDEROPHORE SYNTHETASE (EUROFUNG)"/>
    <property type="match status" value="1"/>
</dbReference>
<protein>
    <submittedName>
        <fullName evidence="6">Lps2</fullName>
    </submittedName>
</protein>
<dbReference type="EMBL" id="KY906251">
    <property type="protein sequence ID" value="ATW01304.1"/>
    <property type="molecule type" value="Genomic_DNA"/>
</dbReference>
<dbReference type="Gene3D" id="1.10.1200.10">
    <property type="entry name" value="ACP-like"/>
    <property type="match status" value="1"/>
</dbReference>
<dbReference type="Gene3D" id="3.40.50.980">
    <property type="match status" value="2"/>
</dbReference>